<organism evidence="1 2">
    <name type="scientific">Tuber borchii</name>
    <name type="common">White truffle</name>
    <dbReference type="NCBI Taxonomy" id="42251"/>
    <lineage>
        <taxon>Eukaryota</taxon>
        <taxon>Fungi</taxon>
        <taxon>Dikarya</taxon>
        <taxon>Ascomycota</taxon>
        <taxon>Pezizomycotina</taxon>
        <taxon>Pezizomycetes</taxon>
        <taxon>Pezizales</taxon>
        <taxon>Tuberaceae</taxon>
        <taxon>Tuber</taxon>
    </lineage>
</organism>
<proteinExistence type="predicted"/>
<name>A0A2T6Z9G3_TUBBO</name>
<gene>
    <name evidence="1" type="ORF">B9Z19DRAFT_1013250</name>
</gene>
<protein>
    <submittedName>
        <fullName evidence="1">Uncharacterized protein</fullName>
    </submittedName>
</protein>
<evidence type="ECO:0000313" key="2">
    <source>
        <dbReference type="Proteomes" id="UP000244722"/>
    </source>
</evidence>
<reference evidence="1 2" key="1">
    <citation type="submission" date="2017-04" db="EMBL/GenBank/DDBJ databases">
        <title>Draft genome sequence of Tuber borchii Vittad., a whitish edible truffle.</title>
        <authorList>
            <consortium name="DOE Joint Genome Institute"/>
            <person name="Murat C."/>
            <person name="Kuo A."/>
            <person name="Barry K.W."/>
            <person name="Clum A."/>
            <person name="Dockter R.B."/>
            <person name="Fauchery L."/>
            <person name="Iotti M."/>
            <person name="Kohler A."/>
            <person name="Labutti K."/>
            <person name="Lindquist E.A."/>
            <person name="Lipzen A."/>
            <person name="Ohm R.A."/>
            <person name="Wang M."/>
            <person name="Grigoriev I.V."/>
            <person name="Zambonelli A."/>
            <person name="Martin F.M."/>
        </authorList>
    </citation>
    <scope>NUCLEOTIDE SEQUENCE [LARGE SCALE GENOMIC DNA]</scope>
    <source>
        <strain evidence="1 2">Tbo3840</strain>
    </source>
</reference>
<sequence length="79" mass="8806">VALRGHWFHLKQETGSGVMFGNLTVSFGKSQIGSAAIPIRAACCQGRPHILWNPVRRRVYTWSDCLLGELAGWSPWNLV</sequence>
<dbReference type="Proteomes" id="UP000244722">
    <property type="component" value="Unassembled WGS sequence"/>
</dbReference>
<dbReference type="AlphaFoldDB" id="A0A2T6Z9G3"/>
<comment type="caution">
    <text evidence="1">The sequence shown here is derived from an EMBL/GenBank/DDBJ whole genome shotgun (WGS) entry which is preliminary data.</text>
</comment>
<dbReference type="EMBL" id="NESQ01000793">
    <property type="protein sequence ID" value="PUU72128.1"/>
    <property type="molecule type" value="Genomic_DNA"/>
</dbReference>
<accession>A0A2T6Z9G3</accession>
<keyword evidence="2" id="KW-1185">Reference proteome</keyword>
<evidence type="ECO:0000313" key="1">
    <source>
        <dbReference type="EMBL" id="PUU72128.1"/>
    </source>
</evidence>
<feature type="non-terminal residue" evidence="1">
    <location>
        <position position="1"/>
    </location>
</feature>